<evidence type="ECO:0000313" key="1">
    <source>
        <dbReference type="EMBL" id="KAI4385728.1"/>
    </source>
</evidence>
<comment type="caution">
    <text evidence="1">The sequence shown here is derived from an EMBL/GenBank/DDBJ whole genome shotgun (WGS) entry which is preliminary data.</text>
</comment>
<evidence type="ECO:0000313" key="2">
    <source>
        <dbReference type="Proteomes" id="UP001057402"/>
    </source>
</evidence>
<keyword evidence="2" id="KW-1185">Reference proteome</keyword>
<name>A0ACB9S843_9MYRT</name>
<reference evidence="2" key="1">
    <citation type="journal article" date="2023" name="Front. Plant Sci.">
        <title>Chromosomal-level genome assembly of Melastoma candidum provides insights into trichome evolution.</title>
        <authorList>
            <person name="Zhong Y."/>
            <person name="Wu W."/>
            <person name="Sun C."/>
            <person name="Zou P."/>
            <person name="Liu Y."/>
            <person name="Dai S."/>
            <person name="Zhou R."/>
        </authorList>
    </citation>
    <scope>NUCLEOTIDE SEQUENCE [LARGE SCALE GENOMIC DNA]</scope>
</reference>
<dbReference type="EMBL" id="CM042881">
    <property type="protein sequence ID" value="KAI4385728.1"/>
    <property type="molecule type" value="Genomic_DNA"/>
</dbReference>
<protein>
    <submittedName>
        <fullName evidence="1">Uncharacterized protein</fullName>
    </submittedName>
</protein>
<proteinExistence type="predicted"/>
<accession>A0ACB9S843</accession>
<dbReference type="Proteomes" id="UP001057402">
    <property type="component" value="Chromosome 2"/>
</dbReference>
<sequence length="265" mass="29920">MGCPNSDHTHVPDHAEEDVEDGVETLSLCDLALYGDGDAAGKCDEGRCSTSSEENCDQELFEFSSGELGSAPIQRAEKIVFCGRIIHFQDQQPPMLCVAKSPVKDCPRKETSTMATICRTNRRRLFRWRLRLFRKPRMSGYHKMKAGGDDDDPPGRKQKQRRKTYSRGVSGKWYFLMFGSARFPVEMGLQDIKSRQGRRTNPSKLFGLSDYAESEAGYSETTRSTTRSWGLTNLLRCLNRGNGHHDNSSHRNAVVKVSNGCFPRR</sequence>
<organism evidence="1 2">
    <name type="scientific">Melastoma candidum</name>
    <dbReference type="NCBI Taxonomy" id="119954"/>
    <lineage>
        <taxon>Eukaryota</taxon>
        <taxon>Viridiplantae</taxon>
        <taxon>Streptophyta</taxon>
        <taxon>Embryophyta</taxon>
        <taxon>Tracheophyta</taxon>
        <taxon>Spermatophyta</taxon>
        <taxon>Magnoliopsida</taxon>
        <taxon>eudicotyledons</taxon>
        <taxon>Gunneridae</taxon>
        <taxon>Pentapetalae</taxon>
        <taxon>rosids</taxon>
        <taxon>malvids</taxon>
        <taxon>Myrtales</taxon>
        <taxon>Melastomataceae</taxon>
        <taxon>Melastomatoideae</taxon>
        <taxon>Melastomateae</taxon>
        <taxon>Melastoma</taxon>
    </lineage>
</organism>
<gene>
    <name evidence="1" type="ORF">MLD38_003723</name>
</gene>